<dbReference type="Proteomes" id="UP000298327">
    <property type="component" value="Unassembled WGS sequence"/>
</dbReference>
<protein>
    <recommendedName>
        <fullName evidence="3">F-box domain-containing protein</fullName>
    </recommendedName>
</protein>
<organism evidence="1 2">
    <name type="scientific">Dentipellis fragilis</name>
    <dbReference type="NCBI Taxonomy" id="205917"/>
    <lineage>
        <taxon>Eukaryota</taxon>
        <taxon>Fungi</taxon>
        <taxon>Dikarya</taxon>
        <taxon>Basidiomycota</taxon>
        <taxon>Agaricomycotina</taxon>
        <taxon>Agaricomycetes</taxon>
        <taxon>Russulales</taxon>
        <taxon>Hericiaceae</taxon>
        <taxon>Dentipellis</taxon>
    </lineage>
</organism>
<accession>A0A4Y9ZBV9</accession>
<sequence length="415" mass="47138">MQVRQLLALLRPNESAFYKGHMVTQTSHLPVEVWMMIVNLVEDHCDLRCLRAANRQLRALASRRLFKTLQVNNDNDMAHSVTNALEAVQSRYVSPLISRVTHEVLWANVMPCMHCSYTVYLLHDLTGLTGKDVKTRRQLSSLFSQIYRLPALAAIHCRFFGDQICSQTSKSTQADYTNPIYPEQQLILDAIFSQPLPSSVKSLTLDNLLPFMTEIYDRPAFVSAVQRLSYLDLSFLEDEEVGYWDTIVHKRFLGVCGASLTSLHLARNGELEQDSSITFDGLCFPSLHTLSLTWLFFDRTGSRESKCTLEQFITRHSATLRQLELKPYYAIIKKGPLPGPGGPFTPVWERLACAMDHLVKIDIVTHDPYRQISESPPGKLLVTNSAHTLVSNDQRQADIKALARFWRAVRLSSQL</sequence>
<reference evidence="1 2" key="1">
    <citation type="submission" date="2019-02" db="EMBL/GenBank/DDBJ databases">
        <title>Genome sequencing of the rare red list fungi Dentipellis fragilis.</title>
        <authorList>
            <person name="Buettner E."/>
            <person name="Kellner H."/>
        </authorList>
    </citation>
    <scope>NUCLEOTIDE SEQUENCE [LARGE SCALE GENOMIC DNA]</scope>
    <source>
        <strain evidence="1 2">DSM 105465</strain>
    </source>
</reference>
<evidence type="ECO:0008006" key="3">
    <source>
        <dbReference type="Google" id="ProtNLM"/>
    </source>
</evidence>
<keyword evidence="2" id="KW-1185">Reference proteome</keyword>
<proteinExistence type="predicted"/>
<dbReference type="AlphaFoldDB" id="A0A4Y9ZBV9"/>
<dbReference type="OrthoDB" id="2858653at2759"/>
<gene>
    <name evidence="1" type="ORF">EVG20_g1537</name>
</gene>
<evidence type="ECO:0000313" key="2">
    <source>
        <dbReference type="Proteomes" id="UP000298327"/>
    </source>
</evidence>
<name>A0A4Y9ZBV9_9AGAM</name>
<evidence type="ECO:0000313" key="1">
    <source>
        <dbReference type="EMBL" id="TFY71467.1"/>
    </source>
</evidence>
<comment type="caution">
    <text evidence="1">The sequence shown here is derived from an EMBL/GenBank/DDBJ whole genome shotgun (WGS) entry which is preliminary data.</text>
</comment>
<dbReference type="EMBL" id="SEOQ01000050">
    <property type="protein sequence ID" value="TFY71467.1"/>
    <property type="molecule type" value="Genomic_DNA"/>
</dbReference>